<sequence length="73" mass="8033">MSVTAAIINETTDLPPTLSIDAAIEKKLLYTHVKPMLRPHSKATVHGPPHAPTCPVLCPCCLRRRSILLWPPL</sequence>
<keyword evidence="1" id="KW-1185">Reference proteome</keyword>
<reference evidence="2" key="1">
    <citation type="submission" date="2022-11" db="UniProtKB">
        <authorList>
            <consortium name="WormBaseParasite"/>
        </authorList>
    </citation>
    <scope>IDENTIFICATION</scope>
</reference>
<organism evidence="1 2">
    <name type="scientific">Romanomermis culicivorax</name>
    <name type="common">Nematode worm</name>
    <dbReference type="NCBI Taxonomy" id="13658"/>
    <lineage>
        <taxon>Eukaryota</taxon>
        <taxon>Metazoa</taxon>
        <taxon>Ecdysozoa</taxon>
        <taxon>Nematoda</taxon>
        <taxon>Enoplea</taxon>
        <taxon>Dorylaimia</taxon>
        <taxon>Mermithida</taxon>
        <taxon>Mermithoidea</taxon>
        <taxon>Mermithidae</taxon>
        <taxon>Romanomermis</taxon>
    </lineage>
</organism>
<dbReference type="WBParaSite" id="nRc.2.0.1.t00667-RA">
    <property type="protein sequence ID" value="nRc.2.0.1.t00667-RA"/>
    <property type="gene ID" value="nRc.2.0.1.g00667"/>
</dbReference>
<name>A0A915HF32_ROMCU</name>
<dbReference type="AlphaFoldDB" id="A0A915HF32"/>
<accession>A0A915HF32</accession>
<evidence type="ECO:0000313" key="2">
    <source>
        <dbReference type="WBParaSite" id="nRc.2.0.1.t00667-RA"/>
    </source>
</evidence>
<proteinExistence type="predicted"/>
<protein>
    <submittedName>
        <fullName evidence="2">Uncharacterized protein</fullName>
    </submittedName>
</protein>
<dbReference type="Proteomes" id="UP000887565">
    <property type="component" value="Unplaced"/>
</dbReference>
<evidence type="ECO:0000313" key="1">
    <source>
        <dbReference type="Proteomes" id="UP000887565"/>
    </source>
</evidence>